<dbReference type="InterPro" id="IPR036597">
    <property type="entry name" value="Fido-like_dom_sf"/>
</dbReference>
<dbReference type="InterPro" id="IPR003812">
    <property type="entry name" value="Fido"/>
</dbReference>
<dbReference type="PANTHER" id="PTHR35810:SF1">
    <property type="entry name" value="CYTOPLASMIC PROTEIN"/>
    <property type="match status" value="1"/>
</dbReference>
<evidence type="ECO:0000259" key="1">
    <source>
        <dbReference type="PROSITE" id="PS51459"/>
    </source>
</evidence>
<dbReference type="PROSITE" id="PS51459">
    <property type="entry name" value="FIDO"/>
    <property type="match status" value="1"/>
</dbReference>
<dbReference type="Pfam" id="PF02661">
    <property type="entry name" value="Fic"/>
    <property type="match status" value="1"/>
</dbReference>
<reference evidence="2 3" key="1">
    <citation type="submission" date="2020-05" db="EMBL/GenBank/DDBJ databases">
        <title>Genomic Encyclopedia of Type Strains, Phase IV (KMG-V): Genome sequencing to study the core and pangenomes of soil and plant-associated prokaryotes.</title>
        <authorList>
            <person name="Whitman W."/>
        </authorList>
    </citation>
    <scope>NUCLEOTIDE SEQUENCE [LARGE SCALE GENOMIC DNA]</scope>
    <source>
        <strain evidence="2 3">9A</strain>
    </source>
</reference>
<dbReference type="RefSeq" id="WP_173808268.1">
    <property type="nucleotide sequence ID" value="NZ_JABSNP010000001.1"/>
</dbReference>
<dbReference type="Pfam" id="PF13310">
    <property type="entry name" value="Virulence_RhuM"/>
    <property type="match status" value="1"/>
</dbReference>
<dbReference type="SUPFAM" id="SSF140931">
    <property type="entry name" value="Fic-like"/>
    <property type="match status" value="1"/>
</dbReference>
<accession>A0ABX2FKY2</accession>
<feature type="domain" description="Fido" evidence="1">
    <location>
        <begin position="194"/>
        <end position="328"/>
    </location>
</feature>
<dbReference type="EMBL" id="JABSNP010000001">
    <property type="protein sequence ID" value="NRT17493.1"/>
    <property type="molecule type" value="Genomic_DNA"/>
</dbReference>
<organism evidence="2 3">
    <name type="scientific">Hymenobacter caeli</name>
    <dbReference type="NCBI Taxonomy" id="2735894"/>
    <lineage>
        <taxon>Bacteria</taxon>
        <taxon>Pseudomonadati</taxon>
        <taxon>Bacteroidota</taxon>
        <taxon>Cytophagia</taxon>
        <taxon>Cytophagales</taxon>
        <taxon>Hymenobacteraceae</taxon>
        <taxon>Hymenobacter</taxon>
    </lineage>
</organism>
<protein>
    <submittedName>
        <fullName evidence="2">Prophage maintenance system killer protein</fullName>
    </submittedName>
</protein>
<dbReference type="PANTHER" id="PTHR35810">
    <property type="entry name" value="CYTOPLASMIC PROTEIN-RELATED"/>
    <property type="match status" value="1"/>
</dbReference>
<gene>
    <name evidence="2" type="ORF">HNP98_000296</name>
</gene>
<evidence type="ECO:0000313" key="3">
    <source>
        <dbReference type="Proteomes" id="UP000779507"/>
    </source>
</evidence>
<dbReference type="Gene3D" id="1.20.120.1870">
    <property type="entry name" value="Fic/DOC protein, Fido domain"/>
    <property type="match status" value="1"/>
</dbReference>
<sequence>MNQDAPTTTAENVLLYQAPDGQTQLEVQLDHETVWLTQAQMIMLFDVSKKTVSEHIQNIFREGELPSEAVVRKSRTTASDGKSYSVQHYNLDVIISVGYRVKSLRGTHFRQWATGVLRQYLVQGYALNDKRLRESARQLADLKRLVQLQGEVAANQELTTDQSAALLRVLGDYARALDVLDQYDHQRLQMRGTATDEPFELTYEAGLEAVEGLRRQFGGSALFGREKDASFQSSVRTIYQSFGGEDLYPSVEEKAANLLYFVVKNHSFSDGNKRIAAFLFVWFLDRNRCLYHPDGTRRLADNALVALTLLIAESKPEDKATMVTLVVNLINQDN</sequence>
<dbReference type="InterPro" id="IPR011204">
    <property type="entry name" value="Virulence_RhuM-like"/>
</dbReference>
<comment type="caution">
    <text evidence="2">The sequence shown here is derived from an EMBL/GenBank/DDBJ whole genome shotgun (WGS) entry which is preliminary data.</text>
</comment>
<dbReference type="InterPro" id="IPR053737">
    <property type="entry name" value="Type_II_TA_Toxin"/>
</dbReference>
<keyword evidence="3" id="KW-1185">Reference proteome</keyword>
<name>A0ABX2FKY2_9BACT</name>
<dbReference type="Proteomes" id="UP000779507">
    <property type="component" value="Unassembled WGS sequence"/>
</dbReference>
<proteinExistence type="predicted"/>
<evidence type="ECO:0000313" key="2">
    <source>
        <dbReference type="EMBL" id="NRT17493.1"/>
    </source>
</evidence>